<gene>
    <name evidence="7" type="ORF">AMJ74_01190</name>
</gene>
<dbReference type="Proteomes" id="UP000050975">
    <property type="component" value="Unassembled WGS sequence"/>
</dbReference>
<dbReference type="InterPro" id="IPR051460">
    <property type="entry name" value="HdrC_iron-sulfur_subunit"/>
</dbReference>
<evidence type="ECO:0000313" key="7">
    <source>
        <dbReference type="EMBL" id="KPL15576.1"/>
    </source>
</evidence>
<comment type="caution">
    <text evidence="7">The sequence shown here is derived from an EMBL/GenBank/DDBJ whole genome shotgun (WGS) entry which is preliminary data.</text>
</comment>
<dbReference type="GO" id="GO:0005886">
    <property type="term" value="C:plasma membrane"/>
    <property type="evidence" value="ECO:0007669"/>
    <property type="project" value="TreeGrafter"/>
</dbReference>
<evidence type="ECO:0000256" key="4">
    <source>
        <dbReference type="ARBA" id="ARBA00023004"/>
    </source>
</evidence>
<keyword evidence="3" id="KW-0560">Oxidoreductase</keyword>
<dbReference type="GO" id="GO:0016491">
    <property type="term" value="F:oxidoreductase activity"/>
    <property type="evidence" value="ECO:0007669"/>
    <property type="project" value="UniProtKB-KW"/>
</dbReference>
<dbReference type="GO" id="GO:0046872">
    <property type="term" value="F:metal ion binding"/>
    <property type="evidence" value="ECO:0007669"/>
    <property type="project" value="UniProtKB-KW"/>
</dbReference>
<dbReference type="SUPFAM" id="SSF46548">
    <property type="entry name" value="alpha-helical ferredoxin"/>
    <property type="match status" value="1"/>
</dbReference>
<keyword evidence="2" id="KW-0479">Metal-binding</keyword>
<dbReference type="Pfam" id="PF02754">
    <property type="entry name" value="CCG"/>
    <property type="match status" value="2"/>
</dbReference>
<dbReference type="PROSITE" id="PS00198">
    <property type="entry name" value="4FE4S_FER_1"/>
    <property type="match status" value="1"/>
</dbReference>
<dbReference type="GO" id="GO:0051539">
    <property type="term" value="F:4 iron, 4 sulfur cluster binding"/>
    <property type="evidence" value="ECO:0007669"/>
    <property type="project" value="UniProtKB-KW"/>
</dbReference>
<evidence type="ECO:0000256" key="5">
    <source>
        <dbReference type="ARBA" id="ARBA00023014"/>
    </source>
</evidence>
<proteinExistence type="predicted"/>
<dbReference type="PROSITE" id="PS51379">
    <property type="entry name" value="4FE4S_FER_2"/>
    <property type="match status" value="2"/>
</dbReference>
<protein>
    <recommendedName>
        <fullName evidence="6">4Fe-4S ferredoxin-type domain-containing protein</fullName>
    </recommendedName>
</protein>
<dbReference type="InterPro" id="IPR009051">
    <property type="entry name" value="Helical_ferredxn"/>
</dbReference>
<dbReference type="Gene3D" id="1.10.1060.10">
    <property type="entry name" value="Alpha-helical ferredoxin"/>
    <property type="match status" value="1"/>
</dbReference>
<dbReference type="PANTHER" id="PTHR43255:SF1">
    <property type="entry name" value="IRON-SULFUR-BINDING OXIDOREDUCTASE FADF-RELATED"/>
    <property type="match status" value="1"/>
</dbReference>
<dbReference type="InterPro" id="IPR004017">
    <property type="entry name" value="Cys_rich_dom"/>
</dbReference>
<evidence type="ECO:0000256" key="3">
    <source>
        <dbReference type="ARBA" id="ARBA00023002"/>
    </source>
</evidence>
<evidence type="ECO:0000313" key="8">
    <source>
        <dbReference type="Proteomes" id="UP000050975"/>
    </source>
</evidence>
<dbReference type="Pfam" id="PF13183">
    <property type="entry name" value="Fer4_8"/>
    <property type="match status" value="1"/>
</dbReference>
<keyword evidence="1" id="KW-0004">4Fe-4S</keyword>
<dbReference type="PANTHER" id="PTHR43255">
    <property type="entry name" value="IRON-SULFUR-BINDING OXIDOREDUCTASE FADF-RELATED-RELATED"/>
    <property type="match status" value="1"/>
</dbReference>
<dbReference type="InterPro" id="IPR017900">
    <property type="entry name" value="4Fe4S_Fe_S_CS"/>
</dbReference>
<evidence type="ECO:0000256" key="1">
    <source>
        <dbReference type="ARBA" id="ARBA00022485"/>
    </source>
</evidence>
<accession>A0A0S8K153</accession>
<dbReference type="EMBL" id="LJVE01000011">
    <property type="protein sequence ID" value="KPL15576.1"/>
    <property type="molecule type" value="Genomic_DNA"/>
</dbReference>
<organism evidence="7 8">
    <name type="scientific">candidate division WOR_3 bacterium SM1_77</name>
    <dbReference type="NCBI Taxonomy" id="1703778"/>
    <lineage>
        <taxon>Bacteria</taxon>
        <taxon>Bacteria division WOR-3</taxon>
    </lineage>
</organism>
<name>A0A0S8K153_UNCW3</name>
<dbReference type="AlphaFoldDB" id="A0A0S8K153"/>
<feature type="domain" description="4Fe-4S ferredoxin-type" evidence="6">
    <location>
        <begin position="51"/>
        <end position="82"/>
    </location>
</feature>
<sequence>MGAVDAYKCFQCGKCASVCPWFQVGTYEFLVFRFPLETVLGLIASSEEKEELAKEDDKIYRCVGCEACVDQCPLGVSMPQILRSARRILVDFGSYPETLKSVVQKIRNVGNPLGEPREKRADWAEKSGVAEFKSNMELLYFPCCIASYDARIQNVAKATARLLKRAGVSFGILGTKESCCGEAIRRVGAEAVYKETARSNIENFKEAGVKRSLVSSPHCYVTFNKEYPELGGSFEAVHTTEYFWNLIEQGKVQPSKSFKKKVVYHDPCTLGRQSGIYDAPRNILKSIPGLELLEVEDFSRNLSLCCGAGSGALWIDWPKGERMADIRIKQLVDTGAEVIAVACPYCLQMFEETVKAMNLDIPVMDVTEILVESMNEGEPTE</sequence>
<evidence type="ECO:0000256" key="2">
    <source>
        <dbReference type="ARBA" id="ARBA00022723"/>
    </source>
</evidence>
<dbReference type="InterPro" id="IPR017896">
    <property type="entry name" value="4Fe4S_Fe-S-bd"/>
</dbReference>
<keyword evidence="4" id="KW-0408">Iron</keyword>
<keyword evidence="5" id="KW-0411">Iron-sulfur</keyword>
<feature type="domain" description="4Fe-4S ferredoxin-type" evidence="6">
    <location>
        <begin position="1"/>
        <end position="29"/>
    </location>
</feature>
<reference evidence="7 8" key="1">
    <citation type="journal article" date="2015" name="Microbiome">
        <title>Genomic resolution of linkages in carbon, nitrogen, and sulfur cycling among widespread estuary sediment bacteria.</title>
        <authorList>
            <person name="Baker B.J."/>
            <person name="Lazar C.S."/>
            <person name="Teske A.P."/>
            <person name="Dick G.J."/>
        </authorList>
    </citation>
    <scope>NUCLEOTIDE SEQUENCE [LARGE SCALE GENOMIC DNA]</scope>
    <source>
        <strain evidence="7">SM1_77</strain>
    </source>
</reference>
<evidence type="ECO:0000259" key="6">
    <source>
        <dbReference type="PROSITE" id="PS51379"/>
    </source>
</evidence>